<evidence type="ECO:0000256" key="1">
    <source>
        <dbReference type="SAM" id="MobiDB-lite"/>
    </source>
</evidence>
<feature type="compositionally biased region" description="Basic and acidic residues" evidence="1">
    <location>
        <begin position="1"/>
        <end position="12"/>
    </location>
</feature>
<protein>
    <submittedName>
        <fullName evidence="3">Uncharacterized protein</fullName>
    </submittedName>
</protein>
<reference evidence="4" key="1">
    <citation type="submission" date="2017-09" db="EMBL/GenBank/DDBJ databases">
        <authorList>
            <person name="Zhang Y."/>
            <person name="Huang X."/>
            <person name="Liu J."/>
            <person name="Lu L."/>
            <person name="Peng K."/>
        </authorList>
    </citation>
    <scope>NUCLEOTIDE SEQUENCE [LARGE SCALE GENOMIC DNA]</scope>
    <source>
        <strain evidence="4">S-XJ-1</strain>
    </source>
</reference>
<feature type="transmembrane region" description="Helical" evidence="2">
    <location>
        <begin position="109"/>
        <end position="132"/>
    </location>
</feature>
<dbReference type="OrthoDB" id="9990347at2"/>
<dbReference type="Proteomes" id="UP000218810">
    <property type="component" value="Unassembled WGS sequence"/>
</dbReference>
<keyword evidence="2" id="KW-1133">Transmembrane helix</keyword>
<sequence>MNGHLMLEDGGRSRSVPVPPAEGPEEEARPEARPGFDDHGIREAAPAAVFPAPLTAVSAAATGGVIGLGAVYGVAALLADTLVGVALLVLVFALTMAGPRVHSMARTEVGRTVAVVLEAIAFGGVLGAIIVVL</sequence>
<organism evidence="3 4">
    <name type="scientific">Dietzia natronolimnaea</name>
    <dbReference type="NCBI Taxonomy" id="161920"/>
    <lineage>
        <taxon>Bacteria</taxon>
        <taxon>Bacillati</taxon>
        <taxon>Actinomycetota</taxon>
        <taxon>Actinomycetes</taxon>
        <taxon>Mycobacteriales</taxon>
        <taxon>Dietziaceae</taxon>
        <taxon>Dietzia</taxon>
    </lineage>
</organism>
<keyword evidence="2" id="KW-0472">Membrane</keyword>
<dbReference type="EMBL" id="NTGA01000012">
    <property type="protein sequence ID" value="PAY23835.1"/>
    <property type="molecule type" value="Genomic_DNA"/>
</dbReference>
<gene>
    <name evidence="3" type="ORF">CEY15_06230</name>
</gene>
<dbReference type="RefSeq" id="WP_017835449.1">
    <property type="nucleotide sequence ID" value="NZ_NTGA01000012.1"/>
</dbReference>
<feature type="compositionally biased region" description="Basic and acidic residues" evidence="1">
    <location>
        <begin position="26"/>
        <end position="39"/>
    </location>
</feature>
<feature type="transmembrane region" description="Helical" evidence="2">
    <location>
        <begin position="70"/>
        <end position="97"/>
    </location>
</feature>
<evidence type="ECO:0000256" key="2">
    <source>
        <dbReference type="SAM" id="Phobius"/>
    </source>
</evidence>
<accession>A0A2A2WRQ3</accession>
<feature type="region of interest" description="Disordered" evidence="1">
    <location>
        <begin position="1"/>
        <end position="39"/>
    </location>
</feature>
<keyword evidence="2" id="KW-0812">Transmembrane</keyword>
<proteinExistence type="predicted"/>
<evidence type="ECO:0000313" key="4">
    <source>
        <dbReference type="Proteomes" id="UP000218810"/>
    </source>
</evidence>
<evidence type="ECO:0000313" key="3">
    <source>
        <dbReference type="EMBL" id="PAY23835.1"/>
    </source>
</evidence>
<keyword evidence="4" id="KW-1185">Reference proteome</keyword>
<name>A0A2A2WRQ3_9ACTN</name>
<dbReference type="AlphaFoldDB" id="A0A2A2WRQ3"/>
<comment type="caution">
    <text evidence="3">The sequence shown here is derived from an EMBL/GenBank/DDBJ whole genome shotgun (WGS) entry which is preliminary data.</text>
</comment>